<evidence type="ECO:0000256" key="4">
    <source>
        <dbReference type="ARBA" id="ARBA00022989"/>
    </source>
</evidence>
<dbReference type="GO" id="GO:0016020">
    <property type="term" value="C:membrane"/>
    <property type="evidence" value="ECO:0007669"/>
    <property type="project" value="UniProtKB-SubCell"/>
</dbReference>
<comment type="subcellular location">
    <subcellularLocation>
        <location evidence="1">Membrane</location>
        <topology evidence="1">Multi-pass membrane protein</topology>
    </subcellularLocation>
</comment>
<dbReference type="InterPro" id="IPR012496">
    <property type="entry name" value="TMC_dom"/>
</dbReference>
<evidence type="ECO:0000256" key="1">
    <source>
        <dbReference type="ARBA" id="ARBA00004141"/>
    </source>
</evidence>
<feature type="domain" description="TMC" evidence="7">
    <location>
        <begin position="442"/>
        <end position="541"/>
    </location>
</feature>
<accession>A0ABD3T651</accession>
<evidence type="ECO:0000313" key="9">
    <source>
        <dbReference type="Proteomes" id="UP001634394"/>
    </source>
</evidence>
<protein>
    <recommendedName>
        <fullName evidence="7">TMC domain-containing protein</fullName>
    </recommendedName>
</protein>
<reference evidence="8 9" key="1">
    <citation type="submission" date="2024-11" db="EMBL/GenBank/DDBJ databases">
        <title>Chromosome-level genome assembly of the freshwater bivalve Anodonta woodiana.</title>
        <authorList>
            <person name="Chen X."/>
        </authorList>
    </citation>
    <scope>NUCLEOTIDE SEQUENCE [LARGE SCALE GENOMIC DNA]</scope>
    <source>
        <strain evidence="8">MN2024</strain>
        <tissue evidence="8">Gills</tissue>
    </source>
</reference>
<dbReference type="AlphaFoldDB" id="A0ABD3T651"/>
<dbReference type="PANTHER" id="PTHR23302">
    <property type="entry name" value="TRANSMEMBRANE CHANNEL-RELATED"/>
    <property type="match status" value="1"/>
</dbReference>
<dbReference type="EMBL" id="JBJQND010000019">
    <property type="protein sequence ID" value="KAL3832317.1"/>
    <property type="molecule type" value="Genomic_DNA"/>
</dbReference>
<keyword evidence="3 6" id="KW-0812">Transmembrane</keyword>
<keyword evidence="5 6" id="KW-0472">Membrane</keyword>
<feature type="transmembrane region" description="Helical" evidence="6">
    <location>
        <begin position="455"/>
        <end position="476"/>
    </location>
</feature>
<feature type="transmembrane region" description="Helical" evidence="6">
    <location>
        <begin position="483"/>
        <end position="502"/>
    </location>
</feature>
<dbReference type="Pfam" id="PF07810">
    <property type="entry name" value="TMC"/>
    <property type="match status" value="1"/>
</dbReference>
<feature type="transmembrane region" description="Helical" evidence="6">
    <location>
        <begin position="614"/>
        <end position="637"/>
    </location>
</feature>
<comment type="similarity">
    <text evidence="2">Belongs to the TMC family.</text>
</comment>
<feature type="transmembrane region" description="Helical" evidence="6">
    <location>
        <begin position="234"/>
        <end position="252"/>
    </location>
</feature>
<keyword evidence="4 6" id="KW-1133">Transmembrane helix</keyword>
<dbReference type="InterPro" id="IPR038900">
    <property type="entry name" value="TMC"/>
</dbReference>
<organism evidence="8 9">
    <name type="scientific">Sinanodonta woodiana</name>
    <name type="common">Chinese pond mussel</name>
    <name type="synonym">Anodonta woodiana</name>
    <dbReference type="NCBI Taxonomy" id="1069815"/>
    <lineage>
        <taxon>Eukaryota</taxon>
        <taxon>Metazoa</taxon>
        <taxon>Spiralia</taxon>
        <taxon>Lophotrochozoa</taxon>
        <taxon>Mollusca</taxon>
        <taxon>Bivalvia</taxon>
        <taxon>Autobranchia</taxon>
        <taxon>Heteroconchia</taxon>
        <taxon>Palaeoheterodonta</taxon>
        <taxon>Unionida</taxon>
        <taxon>Unionoidea</taxon>
        <taxon>Unionidae</taxon>
        <taxon>Unioninae</taxon>
        <taxon>Sinanodonta</taxon>
    </lineage>
</organism>
<comment type="caution">
    <text evidence="8">The sequence shown here is derived from an EMBL/GenBank/DDBJ whole genome shotgun (WGS) entry which is preliminary data.</text>
</comment>
<evidence type="ECO:0000313" key="8">
    <source>
        <dbReference type="EMBL" id="KAL3832317.1"/>
    </source>
</evidence>
<evidence type="ECO:0000256" key="3">
    <source>
        <dbReference type="ARBA" id="ARBA00022692"/>
    </source>
</evidence>
<evidence type="ECO:0000259" key="7">
    <source>
        <dbReference type="Pfam" id="PF07810"/>
    </source>
</evidence>
<name>A0ABD3T651_SINWO</name>
<proteinExistence type="inferred from homology"/>
<evidence type="ECO:0000256" key="6">
    <source>
        <dbReference type="SAM" id="Phobius"/>
    </source>
</evidence>
<dbReference type="PANTHER" id="PTHR23302:SF24">
    <property type="entry name" value="TMC DOMAIN-CONTAINING PROTEIN"/>
    <property type="match status" value="1"/>
</dbReference>
<keyword evidence="9" id="KW-1185">Reference proteome</keyword>
<gene>
    <name evidence="8" type="ORF">ACJMK2_023971</name>
</gene>
<evidence type="ECO:0000256" key="2">
    <source>
        <dbReference type="ARBA" id="ARBA00006510"/>
    </source>
</evidence>
<feature type="transmembrane region" description="Helical" evidence="6">
    <location>
        <begin position="417"/>
        <end position="435"/>
    </location>
</feature>
<feature type="transmembrane region" description="Helical" evidence="6">
    <location>
        <begin position="547"/>
        <end position="567"/>
    </location>
</feature>
<feature type="transmembrane region" description="Helical" evidence="6">
    <location>
        <begin position="508"/>
        <end position="527"/>
    </location>
</feature>
<dbReference type="Proteomes" id="UP001634394">
    <property type="component" value="Unassembled WGS sequence"/>
</dbReference>
<feature type="transmembrane region" description="Helical" evidence="6">
    <location>
        <begin position="375"/>
        <end position="396"/>
    </location>
</feature>
<sequence length="691" mass="78782">MLSVHRSLKKIQIIFIMTESNNSTTMPVYGKEQYLTGKDSQDNLLDDSYENISLGKQSVKEILPQRKPSLAQSLTRAAYNDDHGKTKDEDVYDQMLPKQKKEYHRKKQKNIRAAMNCLKLVWFDFSKWFQRWNAKEKDNPLFKMYIKNMESNFGSGIGSVFIFTRWIFCLNAFLAILWLGFIVFPTATTYTQYQNLEGEFAFKNLIDGKGIIGQLWLFYGAYTDYLQGSYPLSLVYLLLLLITYYGNLIIILRSIARGQQPSHSAINESRFRFSLLLWTSWDHSITSGEAAGNLTKGIISALKDNIYEAKASDETNKRSKRQKYTVFALRTLAWFITIILIGGGCTAIVFLVVYVNFNQVLPNQSNTETTDFLTTYGTTIIFSLINIFVPMCIGQLPKIEKYASGRYELNVTLARVFFLRMANLFALIASIYSSVTSRTLGCTGTLIGQELYKLVIMDTLINAIVQLSMSFASYFWNKTKAEFSISSNVLVLIYRQGLVWIGSFACPVMPVLGMLSSLVFFFMNYLIISKTCKPPIKRWNQSRNTTFFMTFLLTTLAFTIIPAAVVIGNQDIIKLGQTEKQTQFCGPFGGSKPTAIYTEFSNEQTYVVKEILDWFVSDTVVITLFCTLLAIVLYLMARLSGEKRHGRILIAELKECSCNIQRFGLPGNWNETENQAKFTHITCMVKPLLFT</sequence>
<evidence type="ECO:0000256" key="5">
    <source>
        <dbReference type="ARBA" id="ARBA00023136"/>
    </source>
</evidence>
<feature type="transmembrane region" description="Helical" evidence="6">
    <location>
        <begin position="327"/>
        <end position="355"/>
    </location>
</feature>
<feature type="transmembrane region" description="Helical" evidence="6">
    <location>
        <begin position="153"/>
        <end position="184"/>
    </location>
</feature>